<dbReference type="GO" id="GO:0005525">
    <property type="term" value="F:GTP binding"/>
    <property type="evidence" value="ECO:0007669"/>
    <property type="project" value="UniProtKB-UniRule"/>
</dbReference>
<dbReference type="Gene3D" id="3.40.50.300">
    <property type="entry name" value="P-loop containing nucleotide triphosphate hydrolases"/>
    <property type="match status" value="1"/>
</dbReference>
<evidence type="ECO:0000259" key="5">
    <source>
        <dbReference type="Pfam" id="PF03668"/>
    </source>
</evidence>
<feature type="domain" description="RapZ C-terminal" evidence="6">
    <location>
        <begin position="159"/>
        <end position="274"/>
    </location>
</feature>
<protein>
    <submittedName>
        <fullName evidence="7">UPF0042 nucleotide-binding protein yhbJ</fullName>
    </submittedName>
</protein>
<dbReference type="GO" id="GO:0005524">
    <property type="term" value="F:ATP binding"/>
    <property type="evidence" value="ECO:0007669"/>
    <property type="project" value="UniProtKB-UniRule"/>
</dbReference>
<dbReference type="InterPro" id="IPR053931">
    <property type="entry name" value="RapZ_C"/>
</dbReference>
<dbReference type="HAMAP" id="MF_00636">
    <property type="entry name" value="RapZ_like"/>
    <property type="match status" value="1"/>
</dbReference>
<dbReference type="OrthoDB" id="9784461at2"/>
<dbReference type="InterPro" id="IPR053930">
    <property type="entry name" value="RapZ-like_N"/>
</dbReference>
<dbReference type="PIRSF" id="PIRSF005052">
    <property type="entry name" value="P-loopkin"/>
    <property type="match status" value="1"/>
</dbReference>
<evidence type="ECO:0000313" key="8">
    <source>
        <dbReference type="Proteomes" id="UP000007030"/>
    </source>
</evidence>
<dbReference type="Pfam" id="PF03668">
    <property type="entry name" value="RapZ-like_N"/>
    <property type="match status" value="1"/>
</dbReference>
<dbReference type="InterPro" id="IPR005337">
    <property type="entry name" value="RapZ-like"/>
</dbReference>
<dbReference type="Proteomes" id="UP000007030">
    <property type="component" value="Chromosome"/>
</dbReference>
<dbReference type="Pfam" id="PF22740">
    <property type="entry name" value="PapZ_C"/>
    <property type="match status" value="1"/>
</dbReference>
<feature type="domain" description="RapZ-like N-terminal" evidence="5">
    <location>
        <begin position="1"/>
        <end position="151"/>
    </location>
</feature>
<dbReference type="KEGG" id="mhd:Marky_0080"/>
<feature type="binding site" evidence="4">
    <location>
        <begin position="8"/>
        <end position="15"/>
    </location>
    <ligand>
        <name>ATP</name>
        <dbReference type="ChEBI" id="CHEBI:30616"/>
    </ligand>
</feature>
<accession>F2NKT0</accession>
<organism evidence="7 8">
    <name type="scientific">Marinithermus hydrothermalis (strain DSM 14884 / JCM 11576 / T1)</name>
    <dbReference type="NCBI Taxonomy" id="869210"/>
    <lineage>
        <taxon>Bacteria</taxon>
        <taxon>Thermotogati</taxon>
        <taxon>Deinococcota</taxon>
        <taxon>Deinococci</taxon>
        <taxon>Thermales</taxon>
        <taxon>Thermaceae</taxon>
        <taxon>Marinithermus</taxon>
    </lineage>
</organism>
<dbReference type="NCBIfam" id="NF003828">
    <property type="entry name" value="PRK05416.1"/>
    <property type="match status" value="1"/>
</dbReference>
<gene>
    <name evidence="7" type="ordered locus">Marky_0080</name>
</gene>
<evidence type="ECO:0000256" key="1">
    <source>
        <dbReference type="ARBA" id="ARBA00022741"/>
    </source>
</evidence>
<keyword evidence="3 4" id="KW-0342">GTP-binding</keyword>
<dbReference type="eggNOG" id="COG1660">
    <property type="taxonomic scope" value="Bacteria"/>
</dbReference>
<evidence type="ECO:0000259" key="6">
    <source>
        <dbReference type="Pfam" id="PF22740"/>
    </source>
</evidence>
<feature type="binding site" evidence="4">
    <location>
        <begin position="57"/>
        <end position="60"/>
    </location>
    <ligand>
        <name>GTP</name>
        <dbReference type="ChEBI" id="CHEBI:37565"/>
    </ligand>
</feature>
<dbReference type="STRING" id="869210.Marky_0080"/>
<dbReference type="HOGENOM" id="CLU_059558_0_0_0"/>
<dbReference type="SUPFAM" id="SSF52540">
    <property type="entry name" value="P-loop containing nucleoside triphosphate hydrolases"/>
    <property type="match status" value="1"/>
</dbReference>
<dbReference type="RefSeq" id="WP_013702898.1">
    <property type="nucleotide sequence ID" value="NC_015387.1"/>
</dbReference>
<dbReference type="PANTHER" id="PTHR30448">
    <property type="entry name" value="RNASE ADAPTER PROTEIN RAPZ"/>
    <property type="match status" value="1"/>
</dbReference>
<evidence type="ECO:0000256" key="2">
    <source>
        <dbReference type="ARBA" id="ARBA00022840"/>
    </source>
</evidence>
<evidence type="ECO:0000256" key="4">
    <source>
        <dbReference type="HAMAP-Rule" id="MF_00636"/>
    </source>
</evidence>
<dbReference type="EMBL" id="CP002630">
    <property type="protein sequence ID" value="AEB10843.1"/>
    <property type="molecule type" value="Genomic_DNA"/>
</dbReference>
<name>F2NKT0_MARHT</name>
<evidence type="ECO:0000256" key="3">
    <source>
        <dbReference type="ARBA" id="ARBA00023134"/>
    </source>
</evidence>
<dbReference type="AlphaFoldDB" id="F2NKT0"/>
<dbReference type="InterPro" id="IPR027417">
    <property type="entry name" value="P-loop_NTPase"/>
</dbReference>
<keyword evidence="2 4" id="KW-0067">ATP-binding</keyword>
<dbReference type="PANTHER" id="PTHR30448:SF0">
    <property type="entry name" value="RNASE ADAPTER PROTEIN RAPZ"/>
    <property type="match status" value="1"/>
</dbReference>
<sequence>MRFVVISGMSGAGKTTARFALEDLGYFAVDNLPPPLWPALVETLEAQGLKRAAAVVDIRAEAFLPDLEAALATLRQAGVRVQVVYLEASSEVLLKRYNLTRRVHPLGTGNLLAEIAQERRALAPVRALADVVVDTSQKTPRDLKAFLSTYLGEAEAFVLRLVSFGFKWGPPREADLVLDVRALPNPHYAPKLKPRTGADPEVAAYIFRPEFEAYYRALLTTTGLAADAARQAGRGLYTVAIGCTGGRHRSVATAIRLGEDLASRFTLEVEHRDVDKE</sequence>
<evidence type="ECO:0000313" key="7">
    <source>
        <dbReference type="EMBL" id="AEB10843.1"/>
    </source>
</evidence>
<proteinExistence type="inferred from homology"/>
<keyword evidence="1 4" id="KW-0547">Nucleotide-binding</keyword>
<keyword evidence="8" id="KW-1185">Reference proteome</keyword>
<reference evidence="7 8" key="1">
    <citation type="journal article" date="2012" name="Stand. Genomic Sci.">
        <title>Complete genome sequence of the aerobic, heterotroph Marinithermus hydrothermalis type strain (T1(T)) from a deep-sea hydrothermal vent chimney.</title>
        <authorList>
            <person name="Copeland A."/>
            <person name="Gu W."/>
            <person name="Yasawong M."/>
            <person name="Lapidus A."/>
            <person name="Lucas S."/>
            <person name="Deshpande S."/>
            <person name="Pagani I."/>
            <person name="Tapia R."/>
            <person name="Cheng J.F."/>
            <person name="Goodwin L.A."/>
            <person name="Pitluck S."/>
            <person name="Liolios K."/>
            <person name="Ivanova N."/>
            <person name="Mavromatis K."/>
            <person name="Mikhailova N."/>
            <person name="Pati A."/>
            <person name="Chen A."/>
            <person name="Palaniappan K."/>
            <person name="Land M."/>
            <person name="Pan C."/>
            <person name="Brambilla E.M."/>
            <person name="Rohde M."/>
            <person name="Tindall B.J."/>
            <person name="Sikorski J."/>
            <person name="Goker M."/>
            <person name="Detter J.C."/>
            <person name="Bristow J."/>
            <person name="Eisen J.A."/>
            <person name="Markowitz V."/>
            <person name="Hugenholtz P."/>
            <person name="Kyrpides N.C."/>
            <person name="Klenk H.P."/>
            <person name="Woyke T."/>
        </authorList>
    </citation>
    <scope>NUCLEOTIDE SEQUENCE [LARGE SCALE GENOMIC DNA]</scope>
    <source>
        <strain evidence="8">DSM 14884 / JCM 11576 / T1</strain>
    </source>
</reference>